<evidence type="ECO:0000259" key="4">
    <source>
        <dbReference type="PROSITE" id="PS50020"/>
    </source>
</evidence>
<dbReference type="InterPro" id="IPR018247">
    <property type="entry name" value="EF_Hand_1_Ca_BS"/>
</dbReference>
<dbReference type="SMART" id="SM00456">
    <property type="entry name" value="WW"/>
    <property type="match status" value="1"/>
</dbReference>
<dbReference type="Pfam" id="PF12763">
    <property type="entry name" value="EH"/>
    <property type="match status" value="1"/>
</dbReference>
<evidence type="ECO:0000259" key="7">
    <source>
        <dbReference type="PROSITE" id="PS50222"/>
    </source>
</evidence>
<dbReference type="KEGG" id="ehx:EMIHUDRAFT_448884"/>
<feature type="region of interest" description="Disordered" evidence="3">
    <location>
        <begin position="46"/>
        <end position="76"/>
    </location>
</feature>
<dbReference type="GO" id="GO:0006897">
    <property type="term" value="P:endocytosis"/>
    <property type="evidence" value="ECO:0007669"/>
    <property type="project" value="TreeGrafter"/>
</dbReference>
<dbReference type="PROSITE" id="PS50031">
    <property type="entry name" value="EH"/>
    <property type="match status" value="1"/>
</dbReference>
<dbReference type="AlphaFoldDB" id="A0A0D3KUZ8"/>
<dbReference type="SUPFAM" id="SSF51045">
    <property type="entry name" value="WW domain"/>
    <property type="match status" value="1"/>
</dbReference>
<feature type="domain" description="EF-hand" evidence="7">
    <location>
        <begin position="119"/>
        <end position="154"/>
    </location>
</feature>
<dbReference type="SMART" id="SM00165">
    <property type="entry name" value="UBA"/>
    <property type="match status" value="1"/>
</dbReference>
<dbReference type="GO" id="GO:0005509">
    <property type="term" value="F:calcium ion binding"/>
    <property type="evidence" value="ECO:0007669"/>
    <property type="project" value="InterPro"/>
</dbReference>
<dbReference type="PROSITE" id="PS50030">
    <property type="entry name" value="UBA"/>
    <property type="match status" value="1"/>
</dbReference>
<dbReference type="PANTHER" id="PTHR11216">
    <property type="entry name" value="EH DOMAIN"/>
    <property type="match status" value="1"/>
</dbReference>
<dbReference type="Gene3D" id="2.20.70.10">
    <property type="match status" value="1"/>
</dbReference>
<keyword evidence="2" id="KW-0175">Coiled coil</keyword>
<dbReference type="STRING" id="2903.R1DVX6"/>
<evidence type="ECO:0000256" key="3">
    <source>
        <dbReference type="SAM" id="MobiDB-lite"/>
    </source>
</evidence>
<organism evidence="8 9">
    <name type="scientific">Emiliania huxleyi (strain CCMP1516)</name>
    <dbReference type="NCBI Taxonomy" id="280463"/>
    <lineage>
        <taxon>Eukaryota</taxon>
        <taxon>Haptista</taxon>
        <taxon>Haptophyta</taxon>
        <taxon>Prymnesiophyceae</taxon>
        <taxon>Isochrysidales</taxon>
        <taxon>Noelaerhabdaceae</taxon>
        <taxon>Emiliania</taxon>
    </lineage>
</organism>
<reference evidence="9" key="1">
    <citation type="journal article" date="2013" name="Nature">
        <title>Pan genome of the phytoplankton Emiliania underpins its global distribution.</title>
        <authorList>
            <person name="Read B.A."/>
            <person name="Kegel J."/>
            <person name="Klute M.J."/>
            <person name="Kuo A."/>
            <person name="Lefebvre S.C."/>
            <person name="Maumus F."/>
            <person name="Mayer C."/>
            <person name="Miller J."/>
            <person name="Monier A."/>
            <person name="Salamov A."/>
            <person name="Young J."/>
            <person name="Aguilar M."/>
            <person name="Claverie J.M."/>
            <person name="Frickenhaus S."/>
            <person name="Gonzalez K."/>
            <person name="Herman E.K."/>
            <person name="Lin Y.C."/>
            <person name="Napier J."/>
            <person name="Ogata H."/>
            <person name="Sarno A.F."/>
            <person name="Shmutz J."/>
            <person name="Schroeder D."/>
            <person name="de Vargas C."/>
            <person name="Verret F."/>
            <person name="von Dassow P."/>
            <person name="Valentin K."/>
            <person name="Van de Peer Y."/>
            <person name="Wheeler G."/>
            <person name="Dacks J.B."/>
            <person name="Delwiche C.F."/>
            <person name="Dyhrman S.T."/>
            <person name="Glockner G."/>
            <person name="John U."/>
            <person name="Richards T."/>
            <person name="Worden A.Z."/>
            <person name="Zhang X."/>
            <person name="Grigoriev I.V."/>
            <person name="Allen A.E."/>
            <person name="Bidle K."/>
            <person name="Borodovsky M."/>
            <person name="Bowler C."/>
            <person name="Brownlee C."/>
            <person name="Cock J.M."/>
            <person name="Elias M."/>
            <person name="Gladyshev V.N."/>
            <person name="Groth M."/>
            <person name="Guda C."/>
            <person name="Hadaegh A."/>
            <person name="Iglesias-Rodriguez M.D."/>
            <person name="Jenkins J."/>
            <person name="Jones B.M."/>
            <person name="Lawson T."/>
            <person name="Leese F."/>
            <person name="Lindquist E."/>
            <person name="Lobanov A."/>
            <person name="Lomsadze A."/>
            <person name="Malik S.B."/>
            <person name="Marsh M.E."/>
            <person name="Mackinder L."/>
            <person name="Mock T."/>
            <person name="Mueller-Roeber B."/>
            <person name="Pagarete A."/>
            <person name="Parker M."/>
            <person name="Probert I."/>
            <person name="Quesneville H."/>
            <person name="Raines C."/>
            <person name="Rensing S.A."/>
            <person name="Riano-Pachon D.M."/>
            <person name="Richier S."/>
            <person name="Rokitta S."/>
            <person name="Shiraiwa Y."/>
            <person name="Soanes D.M."/>
            <person name="van der Giezen M."/>
            <person name="Wahlund T.M."/>
            <person name="Williams B."/>
            <person name="Wilson W."/>
            <person name="Wolfe G."/>
            <person name="Wurch L.L."/>
        </authorList>
    </citation>
    <scope>NUCLEOTIDE SEQUENCE</scope>
</reference>
<accession>A0A0D3KUZ8</accession>
<evidence type="ECO:0000259" key="6">
    <source>
        <dbReference type="PROSITE" id="PS50031"/>
    </source>
</evidence>
<dbReference type="InterPro" id="IPR000261">
    <property type="entry name" value="EH_dom"/>
</dbReference>
<dbReference type="GO" id="GO:0016197">
    <property type="term" value="P:endosomal transport"/>
    <property type="evidence" value="ECO:0007669"/>
    <property type="project" value="TreeGrafter"/>
</dbReference>
<dbReference type="Gene3D" id="1.10.8.10">
    <property type="entry name" value="DNA helicase RuvA subunit, C-terminal domain"/>
    <property type="match status" value="1"/>
</dbReference>
<reference evidence="8" key="2">
    <citation type="submission" date="2024-10" db="UniProtKB">
        <authorList>
            <consortium name="EnsemblProtists"/>
        </authorList>
    </citation>
    <scope>IDENTIFICATION</scope>
</reference>
<evidence type="ECO:0008006" key="10">
    <source>
        <dbReference type="Google" id="ProtNLM"/>
    </source>
</evidence>
<keyword evidence="1" id="KW-0106">Calcium</keyword>
<dbReference type="InterPro" id="IPR009060">
    <property type="entry name" value="UBA-like_sf"/>
</dbReference>
<dbReference type="Pfam" id="PF00397">
    <property type="entry name" value="WW"/>
    <property type="match status" value="1"/>
</dbReference>
<sequence length="482" mass="50840">MESAFAETGFVAEAGFDGGFDGGGFGDGGFAATPAAAPFEDGGFGDAAFGSASDDNNGTRGQGSSTRRTRSATRGAVTVSALRADERAKYTQVFRGFSKGADGRVGGAETRAFMARSKLPPHEIDAIVAIADVDRSGLLDEDEFCVAMHLRDREKTAVEAAGLRKEVELVRVRRAAYGKEQRECVRQLESAQAQAAEYGAELSEKRAELAALQSSLDTLASDVAAAEERVRAKLRAMDSEQAEEASREEGTALKEKQLALLEEGLASSRRTAPATRRGRAAHAPARVELAQLRAEGPLLRQPAESATSSKSFARVSSVSTSSAELVAADGELDEGVFIKGSLTEGRCAAPSELASPARSNETVTPSLFSPLPPSALQEGWFEASDEHGRVYYYNESGETTWEPPLAQPREGAPDGFGDGFSAAEQVGVGGEQDGLSNETPAADPHAELIAQLVQLGFSQEVARAELEKFDWNVESAANALLG</sequence>
<dbReference type="Proteomes" id="UP000013827">
    <property type="component" value="Unassembled WGS sequence"/>
</dbReference>
<dbReference type="EnsemblProtists" id="EOD39583">
    <property type="protein sequence ID" value="EOD39583"/>
    <property type="gene ID" value="EMIHUDRAFT_448884"/>
</dbReference>
<dbReference type="InterPro" id="IPR011992">
    <property type="entry name" value="EF-hand-dom_pair"/>
</dbReference>
<dbReference type="CDD" id="cd00052">
    <property type="entry name" value="EH"/>
    <property type="match status" value="1"/>
</dbReference>
<dbReference type="InterPro" id="IPR002048">
    <property type="entry name" value="EF_hand_dom"/>
</dbReference>
<dbReference type="HOGENOM" id="CLU_566762_0_0_1"/>
<evidence type="ECO:0000256" key="2">
    <source>
        <dbReference type="SAM" id="Coils"/>
    </source>
</evidence>
<keyword evidence="9" id="KW-1185">Reference proteome</keyword>
<dbReference type="PROSITE" id="PS50020">
    <property type="entry name" value="WW_DOMAIN_2"/>
    <property type="match status" value="1"/>
</dbReference>
<dbReference type="GO" id="GO:0005886">
    <property type="term" value="C:plasma membrane"/>
    <property type="evidence" value="ECO:0007669"/>
    <property type="project" value="TreeGrafter"/>
</dbReference>
<dbReference type="GO" id="GO:0005737">
    <property type="term" value="C:cytoplasm"/>
    <property type="evidence" value="ECO:0007669"/>
    <property type="project" value="TreeGrafter"/>
</dbReference>
<dbReference type="RefSeq" id="XP_005792012.1">
    <property type="nucleotide sequence ID" value="XM_005791955.1"/>
</dbReference>
<feature type="domain" description="UBA" evidence="5">
    <location>
        <begin position="441"/>
        <end position="482"/>
    </location>
</feature>
<evidence type="ECO:0000313" key="8">
    <source>
        <dbReference type="EnsemblProtists" id="EOD39583"/>
    </source>
</evidence>
<feature type="domain" description="EH" evidence="6">
    <location>
        <begin position="86"/>
        <end position="150"/>
    </location>
</feature>
<evidence type="ECO:0000313" key="9">
    <source>
        <dbReference type="Proteomes" id="UP000013827"/>
    </source>
</evidence>
<evidence type="ECO:0000256" key="1">
    <source>
        <dbReference type="ARBA" id="ARBA00022837"/>
    </source>
</evidence>
<dbReference type="CDD" id="cd00201">
    <property type="entry name" value="WW"/>
    <property type="match status" value="1"/>
</dbReference>
<dbReference type="SUPFAM" id="SSF47473">
    <property type="entry name" value="EF-hand"/>
    <property type="match status" value="1"/>
</dbReference>
<dbReference type="Gene3D" id="1.10.238.10">
    <property type="entry name" value="EF-hand"/>
    <property type="match status" value="1"/>
</dbReference>
<dbReference type="PROSITE" id="PS00018">
    <property type="entry name" value="EF_HAND_1"/>
    <property type="match status" value="1"/>
</dbReference>
<protein>
    <recommendedName>
        <fullName evidence="10">Calmodulin</fullName>
    </recommendedName>
</protein>
<proteinExistence type="predicted"/>
<dbReference type="InterPro" id="IPR015940">
    <property type="entry name" value="UBA"/>
</dbReference>
<evidence type="ECO:0000259" key="5">
    <source>
        <dbReference type="PROSITE" id="PS50030"/>
    </source>
</evidence>
<dbReference type="GeneID" id="17284854"/>
<dbReference type="PROSITE" id="PS01159">
    <property type="entry name" value="WW_DOMAIN_1"/>
    <property type="match status" value="1"/>
</dbReference>
<dbReference type="PROSITE" id="PS50222">
    <property type="entry name" value="EF_HAND_2"/>
    <property type="match status" value="1"/>
</dbReference>
<dbReference type="PaxDb" id="2903-EOD39583"/>
<name>A0A0D3KUZ8_EMIH1</name>
<dbReference type="SMART" id="SM00027">
    <property type="entry name" value="EH"/>
    <property type="match status" value="1"/>
</dbReference>
<dbReference type="InterPro" id="IPR036020">
    <property type="entry name" value="WW_dom_sf"/>
</dbReference>
<feature type="coiled-coil region" evidence="2">
    <location>
        <begin position="188"/>
        <end position="243"/>
    </location>
</feature>
<dbReference type="SUPFAM" id="SSF46934">
    <property type="entry name" value="UBA-like"/>
    <property type="match status" value="1"/>
</dbReference>
<dbReference type="InterPro" id="IPR001202">
    <property type="entry name" value="WW_dom"/>
</dbReference>
<feature type="domain" description="WW" evidence="4">
    <location>
        <begin position="374"/>
        <end position="406"/>
    </location>
</feature>